<dbReference type="Proteomes" id="UP001156670">
    <property type="component" value="Unassembled WGS sequence"/>
</dbReference>
<keyword evidence="1" id="KW-0732">Signal</keyword>
<evidence type="ECO:0000256" key="1">
    <source>
        <dbReference type="SAM" id="SignalP"/>
    </source>
</evidence>
<dbReference type="SUPFAM" id="SSF54427">
    <property type="entry name" value="NTF2-like"/>
    <property type="match status" value="1"/>
</dbReference>
<feature type="signal peptide" evidence="1">
    <location>
        <begin position="1"/>
        <end position="19"/>
    </location>
</feature>
<feature type="chain" id="PRO_5045984601" description="Nuclear transport factor 2 family protein" evidence="1">
    <location>
        <begin position="20"/>
        <end position="151"/>
    </location>
</feature>
<name>A0ABQ5XSQ9_9GAMM</name>
<gene>
    <name evidence="2" type="ORF">GCM10007901_33290</name>
</gene>
<dbReference type="Gene3D" id="3.10.450.50">
    <property type="match status" value="1"/>
</dbReference>
<dbReference type="Pfam" id="PF12893">
    <property type="entry name" value="Lumazine_bd_2"/>
    <property type="match status" value="1"/>
</dbReference>
<reference evidence="3" key="1">
    <citation type="journal article" date="2019" name="Int. J. Syst. Evol. Microbiol.">
        <title>The Global Catalogue of Microorganisms (GCM) 10K type strain sequencing project: providing services to taxonomists for standard genome sequencing and annotation.</title>
        <authorList>
            <consortium name="The Broad Institute Genomics Platform"/>
            <consortium name="The Broad Institute Genome Sequencing Center for Infectious Disease"/>
            <person name="Wu L."/>
            <person name="Ma J."/>
        </authorList>
    </citation>
    <scope>NUCLEOTIDE SEQUENCE [LARGE SCALE GENOMIC DNA]</scope>
    <source>
        <strain evidence="3">NBRC 111980</strain>
    </source>
</reference>
<comment type="caution">
    <text evidence="2">The sequence shown here is derived from an EMBL/GenBank/DDBJ whole genome shotgun (WGS) entry which is preliminary data.</text>
</comment>
<proteinExistence type="predicted"/>
<evidence type="ECO:0008006" key="4">
    <source>
        <dbReference type="Google" id="ProtNLM"/>
    </source>
</evidence>
<dbReference type="EMBL" id="BSOB01000046">
    <property type="protein sequence ID" value="GLQ94377.1"/>
    <property type="molecule type" value="Genomic_DNA"/>
</dbReference>
<organism evidence="2 3">
    <name type="scientific">Dyella acidisoli</name>
    <dbReference type="NCBI Taxonomy" id="1867834"/>
    <lineage>
        <taxon>Bacteria</taxon>
        <taxon>Pseudomonadati</taxon>
        <taxon>Pseudomonadota</taxon>
        <taxon>Gammaproteobacteria</taxon>
        <taxon>Lysobacterales</taxon>
        <taxon>Rhodanobacteraceae</taxon>
        <taxon>Dyella</taxon>
    </lineage>
</organism>
<keyword evidence="3" id="KW-1185">Reference proteome</keyword>
<accession>A0ABQ5XSQ9</accession>
<dbReference type="InterPro" id="IPR039437">
    <property type="entry name" value="FrzH/put_lumazine-bd"/>
</dbReference>
<dbReference type="InterPro" id="IPR032710">
    <property type="entry name" value="NTF2-like_dom_sf"/>
</dbReference>
<sequence length="151" mass="16784">MIRSAFLAATLMLTSGVTATANGEEEPSAADREAITQTALNFEEGWYTADADRMALALHPQFLMRHVGVDERTHASVLTQNINASELIELTRSGKGKVPAERQRHDVTVLDVFNNAATAKIIAWYGVDYLQLVRWNGRWVIMSVVWGKNPE</sequence>
<protein>
    <recommendedName>
        <fullName evidence="4">Nuclear transport factor 2 family protein</fullName>
    </recommendedName>
</protein>
<evidence type="ECO:0000313" key="3">
    <source>
        <dbReference type="Proteomes" id="UP001156670"/>
    </source>
</evidence>
<evidence type="ECO:0000313" key="2">
    <source>
        <dbReference type="EMBL" id="GLQ94377.1"/>
    </source>
</evidence>
<dbReference type="RefSeq" id="WP_284322079.1">
    <property type="nucleotide sequence ID" value="NZ_BSOB01000046.1"/>
</dbReference>